<gene>
    <name evidence="15" type="primary">LOC106172895</name>
</gene>
<feature type="domain" description="BTB" evidence="12">
    <location>
        <begin position="32"/>
        <end position="99"/>
    </location>
</feature>
<evidence type="ECO:0000256" key="9">
    <source>
        <dbReference type="ARBA" id="ARBA00023242"/>
    </source>
</evidence>
<feature type="compositionally biased region" description="Basic and acidic residues" evidence="11">
    <location>
        <begin position="193"/>
        <end position="210"/>
    </location>
</feature>
<sequence>MEPDTFILTAHGAFSATVLSCLNELYQNGVLCDVTLMAQNLMEFPAHKVVLVSSSGYFKTLLDQGYLLGDDRQISTGMPASQLKILLDFMYTGTLQLTESNLGLIQKAAEQLKIEEAVRLCKEYTETQEKIRKEANALKDTPRSRGRPKKKAAKDTPAEVKDTPKTPGRKPSKKGQEKLKGGKSAKASPPETNNEKLESNRKSIESKRTEDDTDDDDDSDVDDSDKEWEPKGVKIPESKLTRKQKCSCRICKRHFEYHSLLNRHLHQDHRISSTDLADKLKKQSILTHFLSIKKELGTSNMCMTCNRTFKTWSSASLHIKRKHLKHVHRVCRLCFKECSTLTHLRRHQLVKHNFTPFSGDKMLLKCRLCPRVFLYKKSRKSHEFTKHGAMGKDIEKLGGEQPSLRWRRRLRRVSKFKCGACFRRYTTENRLRIHMIKFHGVKNEQRGSHKCMFCELEFPLPKLLNMHVSDCHNCACEEGENGVVLCMICKQMFLRRGDLKRHLHDIHNLNQPIRKNNLQLRSFRCDVQGCTFSTDSTPTLKIHVETVMTVYI</sequence>
<feature type="domain" description="C2H2-type" evidence="13">
    <location>
        <begin position="416"/>
        <end position="444"/>
    </location>
</feature>
<dbReference type="Pfam" id="PF00651">
    <property type="entry name" value="BTB"/>
    <property type="match status" value="1"/>
</dbReference>
<dbReference type="GeneID" id="106172895"/>
<evidence type="ECO:0000259" key="12">
    <source>
        <dbReference type="PROSITE" id="PS50097"/>
    </source>
</evidence>
<keyword evidence="8" id="KW-0804">Transcription</keyword>
<evidence type="ECO:0000256" key="10">
    <source>
        <dbReference type="PROSITE-ProRule" id="PRU00042"/>
    </source>
</evidence>
<feature type="domain" description="C2H2-type" evidence="13">
    <location>
        <begin position="484"/>
        <end position="512"/>
    </location>
</feature>
<evidence type="ECO:0000256" key="2">
    <source>
        <dbReference type="ARBA" id="ARBA00022723"/>
    </source>
</evidence>
<dbReference type="InterPro" id="IPR013087">
    <property type="entry name" value="Znf_C2H2_type"/>
</dbReference>
<dbReference type="SUPFAM" id="SSF54695">
    <property type="entry name" value="POZ domain"/>
    <property type="match status" value="1"/>
</dbReference>
<name>A0A1S3JGK4_LINAN</name>
<dbReference type="InParanoid" id="A0A1S3JGK4"/>
<dbReference type="PANTHER" id="PTHR46105">
    <property type="entry name" value="AGAP004733-PA"/>
    <property type="match status" value="1"/>
</dbReference>
<feature type="compositionally biased region" description="Basic and acidic residues" evidence="11">
    <location>
        <begin position="132"/>
        <end position="143"/>
    </location>
</feature>
<evidence type="ECO:0000313" key="14">
    <source>
        <dbReference type="Proteomes" id="UP000085678"/>
    </source>
</evidence>
<feature type="region of interest" description="Disordered" evidence="11">
    <location>
        <begin position="132"/>
        <end position="236"/>
    </location>
</feature>
<feature type="compositionally biased region" description="Basic and acidic residues" evidence="11">
    <location>
        <begin position="227"/>
        <end position="236"/>
    </location>
</feature>
<organism evidence="14 15">
    <name type="scientific">Lingula anatina</name>
    <name type="common">Brachiopod</name>
    <name type="synonym">Lingula unguis</name>
    <dbReference type="NCBI Taxonomy" id="7574"/>
    <lineage>
        <taxon>Eukaryota</taxon>
        <taxon>Metazoa</taxon>
        <taxon>Spiralia</taxon>
        <taxon>Lophotrochozoa</taxon>
        <taxon>Brachiopoda</taxon>
        <taxon>Linguliformea</taxon>
        <taxon>Lingulata</taxon>
        <taxon>Lingulida</taxon>
        <taxon>Linguloidea</taxon>
        <taxon>Lingulidae</taxon>
        <taxon>Lingula</taxon>
    </lineage>
</organism>
<keyword evidence="7" id="KW-0238">DNA-binding</keyword>
<keyword evidence="14" id="KW-1185">Reference proteome</keyword>
<evidence type="ECO:0000259" key="13">
    <source>
        <dbReference type="PROSITE" id="PS50157"/>
    </source>
</evidence>
<keyword evidence="2" id="KW-0479">Metal-binding</keyword>
<dbReference type="Gene3D" id="3.30.160.60">
    <property type="entry name" value="Classic Zinc Finger"/>
    <property type="match status" value="1"/>
</dbReference>
<evidence type="ECO:0000313" key="15">
    <source>
        <dbReference type="RefSeq" id="XP_013409276.1"/>
    </source>
</evidence>
<dbReference type="GO" id="GO:0005634">
    <property type="term" value="C:nucleus"/>
    <property type="evidence" value="ECO:0007669"/>
    <property type="project" value="UniProtKB-SubCell"/>
</dbReference>
<evidence type="ECO:0000256" key="1">
    <source>
        <dbReference type="ARBA" id="ARBA00004123"/>
    </source>
</evidence>
<reference evidence="15" key="1">
    <citation type="submission" date="2025-08" db="UniProtKB">
        <authorList>
            <consortium name="RefSeq"/>
        </authorList>
    </citation>
    <scope>IDENTIFICATION</scope>
    <source>
        <tissue evidence="15">Gonads</tissue>
    </source>
</reference>
<keyword evidence="4 10" id="KW-0863">Zinc-finger</keyword>
<proteinExistence type="predicted"/>
<dbReference type="InterPro" id="IPR050457">
    <property type="entry name" value="ZnFinger_BTB_dom_contain"/>
</dbReference>
<evidence type="ECO:0000256" key="8">
    <source>
        <dbReference type="ARBA" id="ARBA00023163"/>
    </source>
</evidence>
<dbReference type="GO" id="GO:0008270">
    <property type="term" value="F:zinc ion binding"/>
    <property type="evidence" value="ECO:0007669"/>
    <property type="project" value="UniProtKB-KW"/>
</dbReference>
<protein>
    <submittedName>
        <fullName evidence="15">Zinc finger and BTB domain-containing protein 40-like</fullName>
    </submittedName>
</protein>
<feature type="compositionally biased region" description="Basic and acidic residues" evidence="11">
    <location>
        <begin position="153"/>
        <end position="164"/>
    </location>
</feature>
<dbReference type="Gene3D" id="3.30.710.10">
    <property type="entry name" value="Potassium Channel Kv1.1, Chain A"/>
    <property type="match status" value="1"/>
</dbReference>
<keyword evidence="9" id="KW-0539">Nucleus</keyword>
<dbReference type="SMART" id="SM00355">
    <property type="entry name" value="ZnF_C2H2"/>
    <property type="match status" value="8"/>
</dbReference>
<evidence type="ECO:0000256" key="3">
    <source>
        <dbReference type="ARBA" id="ARBA00022737"/>
    </source>
</evidence>
<evidence type="ECO:0000256" key="7">
    <source>
        <dbReference type="ARBA" id="ARBA00023125"/>
    </source>
</evidence>
<dbReference type="AlphaFoldDB" id="A0A1S3JGK4"/>
<evidence type="ECO:0000256" key="6">
    <source>
        <dbReference type="ARBA" id="ARBA00023015"/>
    </source>
</evidence>
<accession>A0A1S3JGK4</accession>
<dbReference type="SMART" id="SM00225">
    <property type="entry name" value="BTB"/>
    <property type="match status" value="1"/>
</dbReference>
<dbReference type="RefSeq" id="XP_013409276.1">
    <property type="nucleotide sequence ID" value="XM_013553822.1"/>
</dbReference>
<keyword evidence="5" id="KW-0862">Zinc</keyword>
<keyword evidence="6" id="KW-0805">Transcription regulation</keyword>
<comment type="subcellular location">
    <subcellularLocation>
        <location evidence="1">Nucleus</location>
    </subcellularLocation>
</comment>
<keyword evidence="3" id="KW-0677">Repeat</keyword>
<feature type="compositionally biased region" description="Acidic residues" evidence="11">
    <location>
        <begin position="211"/>
        <end position="226"/>
    </location>
</feature>
<dbReference type="InterPro" id="IPR000210">
    <property type="entry name" value="BTB/POZ_dom"/>
</dbReference>
<dbReference type="OrthoDB" id="1925334at2759"/>
<dbReference type="PROSITE" id="PS50157">
    <property type="entry name" value="ZINC_FINGER_C2H2_2"/>
    <property type="match status" value="2"/>
</dbReference>
<dbReference type="GO" id="GO:0000981">
    <property type="term" value="F:DNA-binding transcription factor activity, RNA polymerase II-specific"/>
    <property type="evidence" value="ECO:0007669"/>
    <property type="project" value="TreeGrafter"/>
</dbReference>
<dbReference type="InterPro" id="IPR011333">
    <property type="entry name" value="SKP1/BTB/POZ_sf"/>
</dbReference>
<dbReference type="PANTHER" id="PTHR46105:SF5">
    <property type="entry name" value="ZINC FINGER AND BTB DOMAIN-CONTAINING PROTEIN 44 ISOFORM X1"/>
    <property type="match status" value="1"/>
</dbReference>
<evidence type="ECO:0000256" key="5">
    <source>
        <dbReference type="ARBA" id="ARBA00022833"/>
    </source>
</evidence>
<dbReference type="PROSITE" id="PS50097">
    <property type="entry name" value="BTB"/>
    <property type="match status" value="1"/>
</dbReference>
<evidence type="ECO:0000256" key="11">
    <source>
        <dbReference type="SAM" id="MobiDB-lite"/>
    </source>
</evidence>
<dbReference type="Proteomes" id="UP000085678">
    <property type="component" value="Unplaced"/>
</dbReference>
<dbReference type="GO" id="GO:0000978">
    <property type="term" value="F:RNA polymerase II cis-regulatory region sequence-specific DNA binding"/>
    <property type="evidence" value="ECO:0007669"/>
    <property type="project" value="TreeGrafter"/>
</dbReference>
<dbReference type="PROSITE" id="PS00028">
    <property type="entry name" value="ZINC_FINGER_C2H2_1"/>
    <property type="match status" value="6"/>
</dbReference>
<evidence type="ECO:0000256" key="4">
    <source>
        <dbReference type="ARBA" id="ARBA00022771"/>
    </source>
</evidence>
<dbReference type="KEGG" id="lak:106172895"/>